<comment type="caution">
    <text evidence="2">The sequence shown here is derived from an EMBL/GenBank/DDBJ whole genome shotgun (WGS) entry which is preliminary data.</text>
</comment>
<accession>A0ABP6FJV4</accession>
<protein>
    <submittedName>
        <fullName evidence="2">Uncharacterized protein</fullName>
    </submittedName>
</protein>
<gene>
    <name evidence="2" type="ORF">GCM10009864_78740</name>
</gene>
<evidence type="ECO:0000313" key="2">
    <source>
        <dbReference type="EMBL" id="GAA2692380.1"/>
    </source>
</evidence>
<sequence>MGGASGAGDVEFAEDGGWGAVAGVGAVAVLPVKVAPETGGDGVPGPARPTAPYGRSRRIRSAYVSRRTTARCAPSRTKTTGGRRAPL</sequence>
<proteinExistence type="predicted"/>
<feature type="region of interest" description="Disordered" evidence="1">
    <location>
        <begin position="65"/>
        <end position="87"/>
    </location>
</feature>
<evidence type="ECO:0000256" key="1">
    <source>
        <dbReference type="SAM" id="MobiDB-lite"/>
    </source>
</evidence>
<name>A0ABP6FJV4_9ACTN</name>
<dbReference type="Proteomes" id="UP001500994">
    <property type="component" value="Unassembled WGS sequence"/>
</dbReference>
<evidence type="ECO:0000313" key="3">
    <source>
        <dbReference type="Proteomes" id="UP001500994"/>
    </source>
</evidence>
<organism evidence="2 3">
    <name type="scientific">Streptomyces lunalinharesii</name>
    <dbReference type="NCBI Taxonomy" id="333384"/>
    <lineage>
        <taxon>Bacteria</taxon>
        <taxon>Bacillati</taxon>
        <taxon>Actinomycetota</taxon>
        <taxon>Actinomycetes</taxon>
        <taxon>Kitasatosporales</taxon>
        <taxon>Streptomycetaceae</taxon>
        <taxon>Streptomyces</taxon>
    </lineage>
</organism>
<feature type="region of interest" description="Disordered" evidence="1">
    <location>
        <begin position="36"/>
        <end position="55"/>
    </location>
</feature>
<dbReference type="EMBL" id="BAAARK010000061">
    <property type="protein sequence ID" value="GAA2692380.1"/>
    <property type="molecule type" value="Genomic_DNA"/>
</dbReference>
<reference evidence="3" key="1">
    <citation type="journal article" date="2019" name="Int. J. Syst. Evol. Microbiol.">
        <title>The Global Catalogue of Microorganisms (GCM) 10K type strain sequencing project: providing services to taxonomists for standard genome sequencing and annotation.</title>
        <authorList>
            <consortium name="The Broad Institute Genomics Platform"/>
            <consortium name="The Broad Institute Genome Sequencing Center for Infectious Disease"/>
            <person name="Wu L."/>
            <person name="Ma J."/>
        </authorList>
    </citation>
    <scope>NUCLEOTIDE SEQUENCE [LARGE SCALE GENOMIC DNA]</scope>
    <source>
        <strain evidence="3">JCM 16374</strain>
    </source>
</reference>
<keyword evidence="3" id="KW-1185">Reference proteome</keyword>